<feature type="region of interest" description="Disordered" evidence="7">
    <location>
        <begin position="1017"/>
        <end position="1076"/>
    </location>
</feature>
<dbReference type="InterPro" id="IPR031139">
    <property type="entry name" value="RPGRIP1_fam"/>
</dbReference>
<dbReference type="Pfam" id="PF18111">
    <property type="entry name" value="RPGR1_C"/>
    <property type="match status" value="1"/>
</dbReference>
<keyword evidence="3 6" id="KW-0175">Coiled coil</keyword>
<evidence type="ECO:0000259" key="8">
    <source>
        <dbReference type="PROSITE" id="PS50004"/>
    </source>
</evidence>
<gene>
    <name evidence="9" type="primary">RPGRIP1L</name>
    <name evidence="9" type="ORF">AV530_015299</name>
</gene>
<evidence type="ECO:0000256" key="1">
    <source>
        <dbReference type="ARBA" id="ARBA00004138"/>
    </source>
</evidence>
<name>A0A1V4K1K8_PATFA</name>
<organism evidence="9 10">
    <name type="scientific">Patagioenas fasciata monilis</name>
    <dbReference type="NCBI Taxonomy" id="372326"/>
    <lineage>
        <taxon>Eukaryota</taxon>
        <taxon>Metazoa</taxon>
        <taxon>Chordata</taxon>
        <taxon>Craniata</taxon>
        <taxon>Vertebrata</taxon>
        <taxon>Euteleostomi</taxon>
        <taxon>Archelosauria</taxon>
        <taxon>Archosauria</taxon>
        <taxon>Dinosauria</taxon>
        <taxon>Saurischia</taxon>
        <taxon>Theropoda</taxon>
        <taxon>Coelurosauria</taxon>
        <taxon>Aves</taxon>
        <taxon>Neognathae</taxon>
        <taxon>Neoaves</taxon>
        <taxon>Columbimorphae</taxon>
        <taxon>Columbiformes</taxon>
        <taxon>Columbidae</taxon>
        <taxon>Patagioenas</taxon>
    </lineage>
</organism>
<feature type="coiled-coil region" evidence="6">
    <location>
        <begin position="47"/>
        <end position="139"/>
    </location>
</feature>
<comment type="caution">
    <text evidence="9">The sequence shown here is derived from an EMBL/GenBank/DDBJ whole genome shotgun (WGS) entry which is preliminary data.</text>
</comment>
<feature type="coiled-coil region" evidence="6">
    <location>
        <begin position="200"/>
        <end position="450"/>
    </location>
</feature>
<evidence type="ECO:0000256" key="4">
    <source>
        <dbReference type="ARBA" id="ARBA00023069"/>
    </source>
</evidence>
<dbReference type="PANTHER" id="PTHR14240">
    <property type="entry name" value="RETINITIS PIGMENTOSA GTPASE REGULATOR-INTERACTING PROTEIN"/>
    <property type="match status" value="1"/>
</dbReference>
<accession>A0A1V4K1K8</accession>
<evidence type="ECO:0000256" key="5">
    <source>
        <dbReference type="ARBA" id="ARBA00023273"/>
    </source>
</evidence>
<dbReference type="GO" id="GO:0005856">
    <property type="term" value="C:cytoskeleton"/>
    <property type="evidence" value="ECO:0007669"/>
    <property type="project" value="UniProtKB-ARBA"/>
</dbReference>
<dbReference type="CDD" id="cd00030">
    <property type="entry name" value="C2"/>
    <property type="match status" value="1"/>
</dbReference>
<feature type="compositionally biased region" description="Polar residues" evidence="7">
    <location>
        <begin position="1287"/>
        <end position="1304"/>
    </location>
</feature>
<feature type="domain" description="C2" evidence="8">
    <location>
        <begin position="765"/>
        <end position="891"/>
    </location>
</feature>
<evidence type="ECO:0000256" key="6">
    <source>
        <dbReference type="SAM" id="Coils"/>
    </source>
</evidence>
<dbReference type="GO" id="GO:0005737">
    <property type="term" value="C:cytoplasm"/>
    <property type="evidence" value="ECO:0007669"/>
    <property type="project" value="UniProtKB-ARBA"/>
</dbReference>
<dbReference type="Pfam" id="PF11618">
    <property type="entry name" value="C2-C2_1"/>
    <property type="match status" value="1"/>
</dbReference>
<comment type="subcellular location">
    <subcellularLocation>
        <location evidence="1">Cell projection</location>
        <location evidence="1">Cilium</location>
    </subcellularLocation>
</comment>
<dbReference type="PROSITE" id="PS50004">
    <property type="entry name" value="C2"/>
    <property type="match status" value="1"/>
</dbReference>
<dbReference type="SMART" id="SM00239">
    <property type="entry name" value="C2"/>
    <property type="match status" value="1"/>
</dbReference>
<dbReference type="SUPFAM" id="SSF49562">
    <property type="entry name" value="C2 domain (Calcium/lipid-binding domain, CaLB)"/>
    <property type="match status" value="2"/>
</dbReference>
<dbReference type="FunFam" id="2.60.40.150:FF:000075">
    <property type="entry name" value="protein fantom isoform X1"/>
    <property type="match status" value="1"/>
</dbReference>
<dbReference type="GO" id="GO:0031870">
    <property type="term" value="F:thromboxane A2 receptor binding"/>
    <property type="evidence" value="ECO:0007669"/>
    <property type="project" value="TreeGrafter"/>
</dbReference>
<evidence type="ECO:0000256" key="7">
    <source>
        <dbReference type="SAM" id="MobiDB-lite"/>
    </source>
</evidence>
<dbReference type="GO" id="GO:1905515">
    <property type="term" value="P:non-motile cilium assembly"/>
    <property type="evidence" value="ECO:0007669"/>
    <property type="project" value="TreeGrafter"/>
</dbReference>
<dbReference type="InterPro" id="IPR021656">
    <property type="entry name" value="C2-C2_1"/>
</dbReference>
<dbReference type="FunFam" id="2.60.40.150:FF:000073">
    <property type="entry name" value="protein fantom isoform X1"/>
    <property type="match status" value="1"/>
</dbReference>
<protein>
    <submittedName>
        <fullName evidence="9">Protein fantom</fullName>
    </submittedName>
</protein>
<comment type="similarity">
    <text evidence="2">Belongs to the RPGRIP1 family.</text>
</comment>
<evidence type="ECO:0000313" key="9">
    <source>
        <dbReference type="EMBL" id="OPJ78358.1"/>
    </source>
</evidence>
<feature type="compositionally biased region" description="Pro residues" evidence="7">
    <location>
        <begin position="951"/>
        <end position="963"/>
    </location>
</feature>
<dbReference type="GO" id="GO:0032391">
    <property type="term" value="C:photoreceptor connecting cilium"/>
    <property type="evidence" value="ECO:0007669"/>
    <property type="project" value="TreeGrafter"/>
</dbReference>
<proteinExistence type="inferred from homology"/>
<dbReference type="InterPro" id="IPR041091">
    <property type="entry name" value="RPGRIP1_C"/>
</dbReference>
<sequence>MSVPADETVGDLPVRDVGLTLAGIGRLQESSSTQNVKARQAVSQISRKELEDKLLCLRDENILLKQHANKQEEKIKRMATKLIRLVNDKKRSEQVGGGPKRLGQAVELEEMIEHLQERVRELEKQNESLRSKLISTKQQLQIQGHRPCPYSYVQPRVNTGLKKVSEAAGMLEHAKKGMKFPDLEVRSPSLILPRNGQGLLEDSRAEIRNLETVIESQKEHIEKLEHSREILVSQLRRTEKEIEESVLRLKEQETTSQRLNIRDNVEMIKVRKQLVEKSNALSAMEGKLLQLQENQRNLKMNHDALIAKSDELNLQLKEERLKCLRLEKELQSVTISNQRTEELQERINDLEKEKELLKENYDKLYNSVFSMTHEQQWKLKEQQLKLQITELEAAIQSDLADKNEILNMIKVEREQKEKLMQENKELQLRHLQHQQQLDELKNHMTFLTKESDIDVAELSEAVLLIKGRRQQKNGDLMFLEKTEDDTHKDLKHSMRELQLMHAETVQELEKTRNMLIVQHKINKDYQTEVEAVTQKMESLQKDYDLKLQQYVHLLDIRAARIRKLEAQLRDVAYGTKSHKFRPEILPGDPVDEFAETLHLERGENLFEIHISRVIFSSGAMHAFGDHEPATFCTYAFYDFELQITPVVYGLSPSYDFTSQHLVQADDCFLHYIQHSSITLEVHQAYGTDYETVATCQLKFHEVLENNGKVYSKANLVGIKKNIQNYGTLEYWIRLRVPMDQAIILYKERSKALGYITSNFRECEQPSQQIHRTAQVSTSTDGNLNELHITIKCCNNLQSRKKHLQPNPYVVYKFFDFADYDTPIIPSSNNPQIDDHMCFQVPMNADLDRYLKSESLTFYVFDDGETEEGAYVGKANVPLISLAHDRSISGTFELTDSERRATGTITVELKWKFVYLPPSGSTMAADLVNYIQNEKSIATKLPAEEKTQTPALPLPFTPSKPTPKPRQRAAQADKKVSFQDLSAKQMANSVVENNMELAQKMKASRVPGVSEHVVHKVQEEKLADDKAKEMAEEIQQDKADLSVLSEGQLAEQSSATSADETEISEELEPEDHDDRQENDAIESIITDSDDCIVSSPLSKNIKQATEKIRIEIISLSLTDPGIISDETIRQLFVECRLCNFLAEETPLSLPKPTSGQRIHYNYSSVIHVDKANNRARREYLKSMLLKPDLHSGSLRFTVVSDPPEDEQDLECEDIGFAYVSLGDIFQKQRDVIEQDIDVLDAQDASAAVREAEAGPPLPGAALAVSAQETAGTNLAAGVAGGKEESVGVSESRSTSPWTQDGSSNCELEEPQPAGWCFLYFCYILLQNSEKHA</sequence>
<dbReference type="InterPro" id="IPR000008">
    <property type="entry name" value="C2_dom"/>
</dbReference>
<feature type="coiled-coil region" evidence="6">
    <location>
        <begin position="494"/>
        <end position="549"/>
    </location>
</feature>
<dbReference type="GO" id="GO:0046548">
    <property type="term" value="P:retinal rod cell development"/>
    <property type="evidence" value="ECO:0007669"/>
    <property type="project" value="TreeGrafter"/>
</dbReference>
<evidence type="ECO:0000256" key="3">
    <source>
        <dbReference type="ARBA" id="ARBA00023054"/>
    </source>
</evidence>
<dbReference type="Pfam" id="PF00168">
    <property type="entry name" value="C2"/>
    <property type="match status" value="1"/>
</dbReference>
<feature type="region of interest" description="Disordered" evidence="7">
    <location>
        <begin position="941"/>
        <end position="977"/>
    </location>
</feature>
<feature type="compositionally biased region" description="Basic and acidic residues" evidence="7">
    <location>
        <begin position="1017"/>
        <end position="1039"/>
    </location>
</feature>
<feature type="compositionally biased region" description="Acidic residues" evidence="7">
    <location>
        <begin position="1058"/>
        <end position="1070"/>
    </location>
</feature>
<keyword evidence="10" id="KW-1185">Reference proteome</keyword>
<keyword evidence="5" id="KW-0966">Cell projection</keyword>
<reference evidence="9 10" key="1">
    <citation type="submission" date="2016-02" db="EMBL/GenBank/DDBJ databases">
        <title>Band-tailed pigeon sequencing and assembly.</title>
        <authorList>
            <person name="Soares A.E."/>
            <person name="Novak B.J."/>
            <person name="Rice E.S."/>
            <person name="O'Connell B."/>
            <person name="Chang D."/>
            <person name="Weber S."/>
            <person name="Shapiro B."/>
        </authorList>
    </citation>
    <scope>NUCLEOTIDE SEQUENCE [LARGE SCALE GENOMIC DNA]</scope>
    <source>
        <strain evidence="9">BTP2013</strain>
        <tissue evidence="9">Blood</tissue>
    </source>
</reference>
<dbReference type="STRING" id="372326.A0A1V4K1K8"/>
<dbReference type="InterPro" id="IPR035892">
    <property type="entry name" value="C2_domain_sf"/>
</dbReference>
<dbReference type="PANTHER" id="PTHR14240:SF4">
    <property type="entry name" value="PROTEIN FANTOM"/>
    <property type="match status" value="1"/>
</dbReference>
<dbReference type="EMBL" id="LSYS01005191">
    <property type="protein sequence ID" value="OPJ78358.1"/>
    <property type="molecule type" value="Genomic_DNA"/>
</dbReference>
<keyword evidence="4" id="KW-0969">Cilium</keyword>
<evidence type="ECO:0000313" key="10">
    <source>
        <dbReference type="Proteomes" id="UP000190648"/>
    </source>
</evidence>
<dbReference type="Proteomes" id="UP000190648">
    <property type="component" value="Unassembled WGS sequence"/>
</dbReference>
<dbReference type="OrthoDB" id="2133912at2759"/>
<evidence type="ECO:0000256" key="2">
    <source>
        <dbReference type="ARBA" id="ARBA00006042"/>
    </source>
</evidence>
<dbReference type="Gene3D" id="2.60.40.150">
    <property type="entry name" value="C2 domain"/>
    <property type="match status" value="3"/>
</dbReference>
<feature type="region of interest" description="Disordered" evidence="7">
    <location>
        <begin position="1275"/>
        <end position="1304"/>
    </location>
</feature>